<name>A0A916THK1_9ACTN</name>
<keyword evidence="6" id="KW-1185">Reference proteome</keyword>
<evidence type="ECO:0000256" key="2">
    <source>
        <dbReference type="ARBA" id="ARBA00023136"/>
    </source>
</evidence>
<evidence type="ECO:0000256" key="4">
    <source>
        <dbReference type="SAM" id="Phobius"/>
    </source>
</evidence>
<keyword evidence="4" id="KW-1133">Transmembrane helix</keyword>
<dbReference type="RefSeq" id="WP_188588455.1">
    <property type="nucleotide sequence ID" value="NZ_BMGC01000043.1"/>
</dbReference>
<reference evidence="5" key="1">
    <citation type="journal article" date="2014" name="Int. J. Syst. Evol. Microbiol.">
        <title>Complete genome sequence of Corynebacterium casei LMG S-19264T (=DSM 44701T), isolated from a smear-ripened cheese.</title>
        <authorList>
            <consortium name="US DOE Joint Genome Institute (JGI-PGF)"/>
            <person name="Walter F."/>
            <person name="Albersmeier A."/>
            <person name="Kalinowski J."/>
            <person name="Ruckert C."/>
        </authorList>
    </citation>
    <scope>NUCLEOTIDE SEQUENCE</scope>
    <source>
        <strain evidence="5">CGMCC 1.12827</strain>
    </source>
</reference>
<comment type="subcellular location">
    <subcellularLocation>
        <location evidence="1">Membrane</location>
    </subcellularLocation>
</comment>
<evidence type="ECO:0008006" key="7">
    <source>
        <dbReference type="Google" id="ProtNLM"/>
    </source>
</evidence>
<evidence type="ECO:0000313" key="6">
    <source>
        <dbReference type="Proteomes" id="UP000621454"/>
    </source>
</evidence>
<keyword evidence="2 4" id="KW-0472">Membrane</keyword>
<dbReference type="EMBL" id="BMGC01000043">
    <property type="protein sequence ID" value="GGB45417.1"/>
    <property type="molecule type" value="Genomic_DNA"/>
</dbReference>
<dbReference type="GO" id="GO:0016020">
    <property type="term" value="C:membrane"/>
    <property type="evidence" value="ECO:0007669"/>
    <property type="project" value="UniProtKB-SubCell"/>
</dbReference>
<protein>
    <recommendedName>
        <fullName evidence="7">Mce-associated membrane protein</fullName>
    </recommendedName>
</protein>
<dbReference type="PANTHER" id="PTHR37042">
    <property type="entry name" value="OUTER MEMBRANE PROTEIN RV1973"/>
    <property type="match status" value="1"/>
</dbReference>
<keyword evidence="4" id="KW-0812">Transmembrane</keyword>
<feature type="region of interest" description="Disordered" evidence="3">
    <location>
        <begin position="170"/>
        <end position="197"/>
    </location>
</feature>
<gene>
    <name evidence="5" type="ORF">GCM10011489_36050</name>
</gene>
<feature type="transmembrane region" description="Helical" evidence="4">
    <location>
        <begin position="12"/>
        <end position="32"/>
    </location>
</feature>
<dbReference type="Proteomes" id="UP000621454">
    <property type="component" value="Unassembled WGS sequence"/>
</dbReference>
<feature type="compositionally biased region" description="Low complexity" evidence="3">
    <location>
        <begin position="187"/>
        <end position="197"/>
    </location>
</feature>
<reference evidence="5" key="2">
    <citation type="submission" date="2020-09" db="EMBL/GenBank/DDBJ databases">
        <authorList>
            <person name="Sun Q."/>
            <person name="Zhou Y."/>
        </authorList>
    </citation>
    <scope>NUCLEOTIDE SEQUENCE</scope>
    <source>
        <strain evidence="5">CGMCC 1.12827</strain>
    </source>
</reference>
<organism evidence="5 6">
    <name type="scientific">Gordonia jinhuaensis</name>
    <dbReference type="NCBI Taxonomy" id="1517702"/>
    <lineage>
        <taxon>Bacteria</taxon>
        <taxon>Bacillati</taxon>
        <taxon>Actinomycetota</taxon>
        <taxon>Actinomycetes</taxon>
        <taxon>Mycobacteriales</taxon>
        <taxon>Gordoniaceae</taxon>
        <taxon>Gordonia</taxon>
    </lineage>
</organism>
<proteinExistence type="predicted"/>
<dbReference type="AlphaFoldDB" id="A0A916THK1"/>
<sequence length="197" mass="21064">MSRLRRYWPIPAAVAVIVVALVVVTVFFGLRYRDARAGEDARSQALSAATGYAQTMFGYKTDNVDAHIASSREVVVGSAKDQYDQIVTSSNLAAAVKKQGVVSDVTIQAAGVVSNTRDHAVVLIFMNQSVTSGDDQLVRVEPSRLQYSMRKESGRWKIFDIAVFTDDSVRKSVKPAPSTAPAPASPASPSTSSVPGS</sequence>
<dbReference type="PANTHER" id="PTHR37042:SF4">
    <property type="entry name" value="OUTER MEMBRANE PROTEIN RV1973"/>
    <property type="match status" value="1"/>
</dbReference>
<evidence type="ECO:0000256" key="1">
    <source>
        <dbReference type="ARBA" id="ARBA00004370"/>
    </source>
</evidence>
<evidence type="ECO:0000313" key="5">
    <source>
        <dbReference type="EMBL" id="GGB45417.1"/>
    </source>
</evidence>
<evidence type="ECO:0000256" key="3">
    <source>
        <dbReference type="SAM" id="MobiDB-lite"/>
    </source>
</evidence>
<accession>A0A916THK1</accession>
<comment type="caution">
    <text evidence="5">The sequence shown here is derived from an EMBL/GenBank/DDBJ whole genome shotgun (WGS) entry which is preliminary data.</text>
</comment>